<keyword evidence="2" id="KW-1185">Reference proteome</keyword>
<comment type="caution">
    <text evidence="1">The sequence shown here is derived from an EMBL/GenBank/DDBJ whole genome shotgun (WGS) entry which is preliminary data.</text>
</comment>
<reference evidence="1" key="1">
    <citation type="journal article" date="2023" name="Nat. Commun.">
        <title>Diploid and tetraploid genomes of Acorus and the evolution of monocots.</title>
        <authorList>
            <person name="Ma L."/>
            <person name="Liu K.W."/>
            <person name="Li Z."/>
            <person name="Hsiao Y.Y."/>
            <person name="Qi Y."/>
            <person name="Fu T."/>
            <person name="Tang G.D."/>
            <person name="Zhang D."/>
            <person name="Sun W.H."/>
            <person name="Liu D.K."/>
            <person name="Li Y."/>
            <person name="Chen G.Z."/>
            <person name="Liu X.D."/>
            <person name="Liao X.Y."/>
            <person name="Jiang Y.T."/>
            <person name="Yu X."/>
            <person name="Hao Y."/>
            <person name="Huang J."/>
            <person name="Zhao X.W."/>
            <person name="Ke S."/>
            <person name="Chen Y.Y."/>
            <person name="Wu W.L."/>
            <person name="Hsu J.L."/>
            <person name="Lin Y.F."/>
            <person name="Huang M.D."/>
            <person name="Li C.Y."/>
            <person name="Huang L."/>
            <person name="Wang Z.W."/>
            <person name="Zhao X."/>
            <person name="Zhong W.Y."/>
            <person name="Peng D.H."/>
            <person name="Ahmad S."/>
            <person name="Lan S."/>
            <person name="Zhang J.S."/>
            <person name="Tsai W.C."/>
            <person name="Van de Peer Y."/>
            <person name="Liu Z.J."/>
        </authorList>
    </citation>
    <scope>NUCLEOTIDE SEQUENCE</scope>
    <source>
        <strain evidence="1">SCP</strain>
    </source>
</reference>
<accession>A0AAV9B259</accession>
<proteinExistence type="predicted"/>
<name>A0AAV9B259_ACOGR</name>
<protein>
    <submittedName>
        <fullName evidence="1">Uncharacterized protein</fullName>
    </submittedName>
</protein>
<dbReference type="AlphaFoldDB" id="A0AAV9B259"/>
<gene>
    <name evidence="1" type="ORF">QJS04_geneDACA022369</name>
</gene>
<reference evidence="1" key="2">
    <citation type="submission" date="2023-06" db="EMBL/GenBank/DDBJ databases">
        <authorList>
            <person name="Ma L."/>
            <person name="Liu K.-W."/>
            <person name="Li Z."/>
            <person name="Hsiao Y.-Y."/>
            <person name="Qi Y."/>
            <person name="Fu T."/>
            <person name="Tang G."/>
            <person name="Zhang D."/>
            <person name="Sun W.-H."/>
            <person name="Liu D.-K."/>
            <person name="Li Y."/>
            <person name="Chen G.-Z."/>
            <person name="Liu X.-D."/>
            <person name="Liao X.-Y."/>
            <person name="Jiang Y.-T."/>
            <person name="Yu X."/>
            <person name="Hao Y."/>
            <person name="Huang J."/>
            <person name="Zhao X.-W."/>
            <person name="Ke S."/>
            <person name="Chen Y.-Y."/>
            <person name="Wu W.-L."/>
            <person name="Hsu J.-L."/>
            <person name="Lin Y.-F."/>
            <person name="Huang M.-D."/>
            <person name="Li C.-Y."/>
            <person name="Huang L."/>
            <person name="Wang Z.-W."/>
            <person name="Zhao X."/>
            <person name="Zhong W.-Y."/>
            <person name="Peng D.-H."/>
            <person name="Ahmad S."/>
            <person name="Lan S."/>
            <person name="Zhang J.-S."/>
            <person name="Tsai W.-C."/>
            <person name="Van De Peer Y."/>
            <person name="Liu Z.-J."/>
        </authorList>
    </citation>
    <scope>NUCLEOTIDE SEQUENCE</scope>
    <source>
        <strain evidence="1">SCP</strain>
        <tissue evidence="1">Leaves</tissue>
    </source>
</reference>
<dbReference type="Proteomes" id="UP001179952">
    <property type="component" value="Unassembled WGS sequence"/>
</dbReference>
<dbReference type="EMBL" id="JAUJYN010000005">
    <property type="protein sequence ID" value="KAK1270778.1"/>
    <property type="molecule type" value="Genomic_DNA"/>
</dbReference>
<sequence>MLQGAAAAAAALALISQTSSNDCTPSILYRTVLIPRYKSIFIITFSFSFFRLGYNSGFTEILSNDYMFEAFTSSLNGNPVFKEENDLNTNTHYGIAPQLNVSASACTDNEDMRRKRGSTGHLVINEMNTKRGKASIGGGGTVTRQAKVMS</sequence>
<organism evidence="1 2">
    <name type="scientific">Acorus gramineus</name>
    <name type="common">Dwarf sweet flag</name>
    <dbReference type="NCBI Taxonomy" id="55184"/>
    <lineage>
        <taxon>Eukaryota</taxon>
        <taxon>Viridiplantae</taxon>
        <taxon>Streptophyta</taxon>
        <taxon>Embryophyta</taxon>
        <taxon>Tracheophyta</taxon>
        <taxon>Spermatophyta</taxon>
        <taxon>Magnoliopsida</taxon>
        <taxon>Liliopsida</taxon>
        <taxon>Acoraceae</taxon>
        <taxon>Acorus</taxon>
    </lineage>
</organism>
<evidence type="ECO:0000313" key="2">
    <source>
        <dbReference type="Proteomes" id="UP001179952"/>
    </source>
</evidence>
<evidence type="ECO:0000313" key="1">
    <source>
        <dbReference type="EMBL" id="KAK1270778.1"/>
    </source>
</evidence>